<dbReference type="EMBL" id="CP113089">
    <property type="protein sequence ID" value="WAB80667.1"/>
    <property type="molecule type" value="Genomic_DNA"/>
</dbReference>
<reference evidence="1" key="1">
    <citation type="submission" date="2022-11" db="EMBL/GenBank/DDBJ databases">
        <title>Description of Microcella daejonensis nov. sp, isolated from riverside soil.</title>
        <authorList>
            <person name="Molina K.M."/>
            <person name="Kim S.B."/>
        </authorList>
    </citation>
    <scope>NUCLEOTIDE SEQUENCE</scope>
    <source>
        <strain evidence="1">MMS21-STM12</strain>
    </source>
</reference>
<dbReference type="AlphaFoldDB" id="A0A9E8MJG0"/>
<accession>A0A9E8MJG0</accession>
<dbReference type="Proteomes" id="UP001164706">
    <property type="component" value="Chromosome"/>
</dbReference>
<protein>
    <submittedName>
        <fullName evidence="1">Uncharacterized protein</fullName>
    </submittedName>
</protein>
<keyword evidence="2" id="KW-1185">Reference proteome</keyword>
<name>A0A9E8MJG0_9MICO</name>
<dbReference type="KEGG" id="mdb:OVN18_08810"/>
<sequence length="108" mass="11395">MAQHPLIAPLDVDCDAAGSMMCGRARAGHAVHPMQQRIAAATPAGWIDAIVASVAPDGWVSLVALEGGRTLRAWTHERATLRSGEPVAVHELAELLAAGERRTSVVLR</sequence>
<evidence type="ECO:0000313" key="1">
    <source>
        <dbReference type="EMBL" id="WAB80667.1"/>
    </source>
</evidence>
<organism evidence="1 2">
    <name type="scientific">Microcella daejeonensis</name>
    <dbReference type="NCBI Taxonomy" id="2994971"/>
    <lineage>
        <taxon>Bacteria</taxon>
        <taxon>Bacillati</taxon>
        <taxon>Actinomycetota</taxon>
        <taxon>Actinomycetes</taxon>
        <taxon>Micrococcales</taxon>
        <taxon>Microbacteriaceae</taxon>
        <taxon>Microcella</taxon>
    </lineage>
</organism>
<dbReference type="RefSeq" id="WP_267780349.1">
    <property type="nucleotide sequence ID" value="NZ_CP113089.1"/>
</dbReference>
<proteinExistence type="predicted"/>
<gene>
    <name evidence="1" type="ORF">OVN18_08810</name>
</gene>
<evidence type="ECO:0000313" key="2">
    <source>
        <dbReference type="Proteomes" id="UP001164706"/>
    </source>
</evidence>